<keyword evidence="4 5" id="KW-0472">Membrane</keyword>
<dbReference type="AlphaFoldDB" id="A0A7S3RRR8"/>
<comment type="subcellular location">
    <subcellularLocation>
        <location evidence="1">Membrane</location>
        <topology evidence="1">Multi-pass membrane protein</topology>
    </subcellularLocation>
</comment>
<dbReference type="EMBL" id="HBIR01009720">
    <property type="protein sequence ID" value="CAE0533078.1"/>
    <property type="molecule type" value="Transcribed_RNA"/>
</dbReference>
<dbReference type="InterPro" id="IPR032808">
    <property type="entry name" value="DoxX"/>
</dbReference>
<evidence type="ECO:0000256" key="3">
    <source>
        <dbReference type="ARBA" id="ARBA00022989"/>
    </source>
</evidence>
<dbReference type="GO" id="GO:0016020">
    <property type="term" value="C:membrane"/>
    <property type="evidence" value="ECO:0007669"/>
    <property type="project" value="UniProtKB-SubCell"/>
</dbReference>
<feature type="transmembrane region" description="Helical" evidence="5">
    <location>
        <begin position="115"/>
        <end position="133"/>
    </location>
</feature>
<feature type="transmembrane region" description="Helical" evidence="5">
    <location>
        <begin position="88"/>
        <end position="108"/>
    </location>
</feature>
<proteinExistence type="predicted"/>
<accession>A0A7S3RRR8</accession>
<evidence type="ECO:0000313" key="6">
    <source>
        <dbReference type="EMBL" id="CAE0533078.1"/>
    </source>
</evidence>
<protein>
    <submittedName>
        <fullName evidence="6">Uncharacterized protein</fullName>
    </submittedName>
</protein>
<organism evidence="6">
    <name type="scientific">Emiliania huxleyi</name>
    <name type="common">Coccolithophore</name>
    <name type="synonym">Pontosphaera huxleyi</name>
    <dbReference type="NCBI Taxonomy" id="2903"/>
    <lineage>
        <taxon>Eukaryota</taxon>
        <taxon>Haptista</taxon>
        <taxon>Haptophyta</taxon>
        <taxon>Prymnesiophyceae</taxon>
        <taxon>Isochrysidales</taxon>
        <taxon>Noelaerhabdaceae</taxon>
        <taxon>Emiliania</taxon>
    </lineage>
</organism>
<name>A0A7S3RRR8_EMIHU</name>
<evidence type="ECO:0000256" key="5">
    <source>
        <dbReference type="SAM" id="Phobius"/>
    </source>
</evidence>
<keyword evidence="2 5" id="KW-0812">Transmembrane</keyword>
<dbReference type="PROSITE" id="PS51257">
    <property type="entry name" value="PROKAR_LIPOPROTEIN"/>
    <property type="match status" value="1"/>
</dbReference>
<evidence type="ECO:0000256" key="2">
    <source>
        <dbReference type="ARBA" id="ARBA00022692"/>
    </source>
</evidence>
<sequence>MRTAARLQSFEVRPRVATARPSPLGALTLACACFMLRTRGPVPLRGALHALLTCVAAAMLGPCLHHLLDLAHLAQRVADLGPPFDAMPMPWAVAVCATETLGSLLIVLRLAPRAGALLLLPKMAVATWGHAFVEGFDAKFAASYANAFTPPGLSYNWSLGASWECGFFGAGYFLLAYASILLLPPATGTPKAKSKTA</sequence>
<keyword evidence="3 5" id="KW-1133">Transmembrane helix</keyword>
<evidence type="ECO:0000256" key="4">
    <source>
        <dbReference type="ARBA" id="ARBA00023136"/>
    </source>
</evidence>
<gene>
    <name evidence="6" type="ORF">EHUX00137_LOCUS6835</name>
</gene>
<feature type="transmembrane region" description="Helical" evidence="5">
    <location>
        <begin position="161"/>
        <end position="183"/>
    </location>
</feature>
<evidence type="ECO:0000256" key="1">
    <source>
        <dbReference type="ARBA" id="ARBA00004141"/>
    </source>
</evidence>
<reference evidence="6" key="1">
    <citation type="submission" date="2021-01" db="EMBL/GenBank/DDBJ databases">
        <authorList>
            <person name="Corre E."/>
            <person name="Pelletier E."/>
            <person name="Niang G."/>
            <person name="Scheremetjew M."/>
            <person name="Finn R."/>
            <person name="Kale V."/>
            <person name="Holt S."/>
            <person name="Cochrane G."/>
            <person name="Meng A."/>
            <person name="Brown T."/>
            <person name="Cohen L."/>
        </authorList>
    </citation>
    <scope>NUCLEOTIDE SEQUENCE</scope>
    <source>
        <strain evidence="6">379</strain>
    </source>
</reference>
<dbReference type="Pfam" id="PF07681">
    <property type="entry name" value="DoxX"/>
    <property type="match status" value="1"/>
</dbReference>
<feature type="transmembrane region" description="Helical" evidence="5">
    <location>
        <begin position="48"/>
        <end position="68"/>
    </location>
</feature>